<dbReference type="EMBL" id="JN367444">
    <property type="protein sequence ID" value="AEY62516.1"/>
    <property type="molecule type" value="Genomic_DNA"/>
</dbReference>
<evidence type="ECO:0000256" key="1">
    <source>
        <dbReference type="ARBA" id="ARBA00004141"/>
    </source>
</evidence>
<gene>
    <name evidence="11" type="primary">pra2</name>
</gene>
<dbReference type="Pfam" id="PF02076">
    <property type="entry name" value="STE3"/>
    <property type="match status" value="1"/>
</dbReference>
<evidence type="ECO:0000256" key="7">
    <source>
        <dbReference type="ARBA" id="ARBA00023136"/>
    </source>
</evidence>
<keyword evidence="6" id="KW-0297">G-protein coupled receptor</keyword>
<feature type="transmembrane region" description="Helical" evidence="10">
    <location>
        <begin position="7"/>
        <end position="27"/>
    </location>
</feature>
<evidence type="ECO:0000256" key="4">
    <source>
        <dbReference type="ARBA" id="ARBA00022692"/>
    </source>
</evidence>
<evidence type="ECO:0000256" key="8">
    <source>
        <dbReference type="ARBA" id="ARBA00023170"/>
    </source>
</evidence>
<dbReference type="GO" id="GO:0004933">
    <property type="term" value="F:mating-type a-factor pheromone receptor activity"/>
    <property type="evidence" value="ECO:0007669"/>
    <property type="project" value="InterPro"/>
</dbReference>
<sequence>MFSAAENSLYGTLCLLSAISALVPLPVQLRARNVGVVIMIGWTFVGIFNRGINALAFNQSLELSSVVGCDISAILERVWQLGLCCGCLSVLQSLERIASLRQAHLTHSDRRRQILFDLCIGLGLPLVQIPLFYIVQPHRLDLIESIGCSAPVYNSVPALFVYYLWRILISTFCAIYATLILRWFVLRRHQFSAALSSHHSGLSQRKYFRLFFLAVCEATLVFAGQLFVMVRNLQINKLLPYVSWAYVHADYNRVDHIPMAYIPQEEISTLDALRWLALTPGFTIFAIFGFSEDAKAFYSASIKRIPGLLHCWKKSQTSFNLEPIEPSKDEIIVVVHKESVVD</sequence>
<dbReference type="PANTHER" id="PTHR28097:SF1">
    <property type="entry name" value="PHEROMONE A FACTOR RECEPTOR"/>
    <property type="match status" value="1"/>
</dbReference>
<dbReference type="PRINTS" id="PR00900">
    <property type="entry name" value="PHEROMONEAR"/>
</dbReference>
<keyword evidence="5 10" id="KW-1133">Transmembrane helix</keyword>
<proteinExistence type="inferred from homology"/>
<name>H2CZ44_9BASI</name>
<evidence type="ECO:0000256" key="9">
    <source>
        <dbReference type="ARBA" id="ARBA00023224"/>
    </source>
</evidence>
<feature type="transmembrane region" description="Helical" evidence="10">
    <location>
        <begin position="114"/>
        <end position="135"/>
    </location>
</feature>
<keyword evidence="8 11" id="KW-0675">Receptor</keyword>
<organism evidence="11">
    <name type="scientific">Ustanciosporium gigantosporum</name>
    <dbReference type="NCBI Taxonomy" id="1134041"/>
    <lineage>
        <taxon>Eukaryota</taxon>
        <taxon>Fungi</taxon>
        <taxon>Dikarya</taxon>
        <taxon>Basidiomycota</taxon>
        <taxon>Ustilaginomycotina</taxon>
        <taxon>Ustilaginomycetes</taxon>
        <taxon>Ustilaginales</taxon>
        <taxon>Cintractiaceae</taxon>
        <taxon>Ustanciosporium</taxon>
    </lineage>
</organism>
<evidence type="ECO:0000256" key="10">
    <source>
        <dbReference type="SAM" id="Phobius"/>
    </source>
</evidence>
<reference evidence="11" key="1">
    <citation type="journal article" date="2011" name="PLoS Genet.">
        <title>Interspecific sex in grass smuts and the genetic diversity of their pheromone-receptor system.</title>
        <authorList>
            <person name="Kellner R."/>
            <person name="Vollmeister E."/>
            <person name="Feldbrugge M."/>
            <person name="Begerow D."/>
        </authorList>
    </citation>
    <scope>NUCLEOTIDE SEQUENCE</scope>
</reference>
<dbReference type="InterPro" id="IPR001546">
    <property type="entry name" value="GPCR_Pheromne_A_rcpt"/>
</dbReference>
<keyword evidence="9" id="KW-0807">Transducer</keyword>
<feature type="transmembrane region" description="Helical" evidence="10">
    <location>
        <begin position="34"/>
        <end position="57"/>
    </location>
</feature>
<dbReference type="InterPro" id="IPR001499">
    <property type="entry name" value="GPCR_STE3"/>
</dbReference>
<evidence type="ECO:0000256" key="2">
    <source>
        <dbReference type="ARBA" id="ARBA00011085"/>
    </source>
</evidence>
<dbReference type="GO" id="GO:0005886">
    <property type="term" value="C:plasma membrane"/>
    <property type="evidence" value="ECO:0007669"/>
    <property type="project" value="TreeGrafter"/>
</dbReference>
<evidence type="ECO:0000313" key="11">
    <source>
        <dbReference type="EMBL" id="AEY62516.1"/>
    </source>
</evidence>
<comment type="similarity">
    <text evidence="2">Belongs to the G-protein coupled receptor 4 family.</text>
</comment>
<feature type="transmembrane region" description="Helical" evidence="10">
    <location>
        <begin position="207"/>
        <end position="230"/>
    </location>
</feature>
<comment type="subcellular location">
    <subcellularLocation>
        <location evidence="1">Membrane</location>
        <topology evidence="1">Multi-pass membrane protein</topology>
    </subcellularLocation>
</comment>
<dbReference type="CDD" id="cd14966">
    <property type="entry name" value="7tmD_STE3"/>
    <property type="match status" value="1"/>
</dbReference>
<dbReference type="PRINTS" id="PR00899">
    <property type="entry name" value="GPCRSTE3"/>
</dbReference>
<accession>H2CZ44</accession>
<dbReference type="PANTHER" id="PTHR28097">
    <property type="entry name" value="PHEROMONE A FACTOR RECEPTOR"/>
    <property type="match status" value="1"/>
</dbReference>
<evidence type="ECO:0000256" key="6">
    <source>
        <dbReference type="ARBA" id="ARBA00023040"/>
    </source>
</evidence>
<dbReference type="GO" id="GO:0000750">
    <property type="term" value="P:pheromone-dependent signal transduction involved in conjugation with cellular fusion"/>
    <property type="evidence" value="ECO:0007669"/>
    <property type="project" value="TreeGrafter"/>
</dbReference>
<keyword evidence="3" id="KW-0589">Pheromone response</keyword>
<evidence type="ECO:0000256" key="3">
    <source>
        <dbReference type="ARBA" id="ARBA00022507"/>
    </source>
</evidence>
<feature type="transmembrane region" description="Helical" evidence="10">
    <location>
        <begin position="163"/>
        <end position="186"/>
    </location>
</feature>
<dbReference type="AlphaFoldDB" id="H2CZ44"/>
<keyword evidence="4 10" id="KW-0812">Transmembrane</keyword>
<keyword evidence="7 10" id="KW-0472">Membrane</keyword>
<evidence type="ECO:0000256" key="5">
    <source>
        <dbReference type="ARBA" id="ARBA00022989"/>
    </source>
</evidence>
<protein>
    <submittedName>
        <fullName evidence="11">Pheromone receptor a2</fullName>
    </submittedName>
</protein>